<dbReference type="OrthoDB" id="755951at2759"/>
<dbReference type="FunFam" id="3.40.50.2000:FF:000206">
    <property type="entry name" value="Trehalose-6-phosphate synthase"/>
    <property type="match status" value="1"/>
</dbReference>
<evidence type="ECO:0000313" key="11">
    <source>
        <dbReference type="Proteomes" id="UP001152747"/>
    </source>
</evidence>
<dbReference type="Gene3D" id="1.20.58.1800">
    <property type="match status" value="1"/>
</dbReference>
<dbReference type="InterPro" id="IPR001830">
    <property type="entry name" value="Glyco_trans_20"/>
</dbReference>
<dbReference type="Gene3D" id="3.40.50.1000">
    <property type="entry name" value="HAD superfamily/HAD-like"/>
    <property type="match status" value="1"/>
</dbReference>
<dbReference type="GO" id="GO:0005829">
    <property type="term" value="C:cytosol"/>
    <property type="evidence" value="ECO:0007669"/>
    <property type="project" value="TreeGrafter"/>
</dbReference>
<dbReference type="SUPFAM" id="SSF53756">
    <property type="entry name" value="UDP-Glycosyltransferase/glycogen phosphorylase"/>
    <property type="match status" value="1"/>
</dbReference>
<name>A0A9P1N9A2_9PELO</name>
<dbReference type="GO" id="GO:0004805">
    <property type="term" value="F:trehalose-phosphatase activity"/>
    <property type="evidence" value="ECO:0007669"/>
    <property type="project" value="TreeGrafter"/>
</dbReference>
<dbReference type="InterPro" id="IPR041064">
    <property type="entry name" value="T6PP_helical"/>
</dbReference>
<comment type="caution">
    <text evidence="10">The sequence shown here is derived from an EMBL/GenBank/DDBJ whole genome shotgun (WGS) entry which is preliminary data.</text>
</comment>
<comment type="catalytic activity">
    <reaction evidence="7">
        <text>D-glucose 6-phosphate + UDP-alpha-D-glucose = alpha,alpha-trehalose 6-phosphate + UDP + H(+)</text>
        <dbReference type="Rhea" id="RHEA:18889"/>
        <dbReference type="ChEBI" id="CHEBI:15378"/>
        <dbReference type="ChEBI" id="CHEBI:58223"/>
        <dbReference type="ChEBI" id="CHEBI:58429"/>
        <dbReference type="ChEBI" id="CHEBI:58885"/>
        <dbReference type="ChEBI" id="CHEBI:61548"/>
        <dbReference type="EC" id="2.4.1.15"/>
    </reaction>
</comment>
<evidence type="ECO:0000256" key="5">
    <source>
        <dbReference type="ARBA" id="ARBA00022676"/>
    </source>
</evidence>
<evidence type="ECO:0000256" key="1">
    <source>
        <dbReference type="ARBA" id="ARBA00002045"/>
    </source>
</evidence>
<accession>A0A9P1N9A2</accession>
<feature type="domain" description="Trehalose-6-phosphate phosphatase C-terminal" evidence="9">
    <location>
        <begin position="926"/>
        <end position="1194"/>
    </location>
</feature>
<reference evidence="10" key="1">
    <citation type="submission" date="2022-11" db="EMBL/GenBank/DDBJ databases">
        <authorList>
            <person name="Kikuchi T."/>
        </authorList>
    </citation>
    <scope>NUCLEOTIDE SEQUENCE</scope>
    <source>
        <strain evidence="10">PS1010</strain>
    </source>
</reference>
<dbReference type="Pfam" id="PF18572">
    <property type="entry name" value="T6PP_N"/>
    <property type="match status" value="1"/>
</dbReference>
<evidence type="ECO:0000256" key="6">
    <source>
        <dbReference type="ARBA" id="ARBA00022679"/>
    </source>
</evidence>
<dbReference type="Pfam" id="PF00982">
    <property type="entry name" value="Glyco_transf_20"/>
    <property type="match status" value="1"/>
</dbReference>
<dbReference type="EMBL" id="CANHGI010000006">
    <property type="protein sequence ID" value="CAI5455816.1"/>
    <property type="molecule type" value="Genomic_DNA"/>
</dbReference>
<evidence type="ECO:0000256" key="2">
    <source>
        <dbReference type="ARBA" id="ARBA00005409"/>
    </source>
</evidence>
<dbReference type="PANTHER" id="PTHR10788">
    <property type="entry name" value="TREHALOSE-6-PHOSPHATE SYNTHASE"/>
    <property type="match status" value="1"/>
</dbReference>
<keyword evidence="6" id="KW-0808">Transferase</keyword>
<comment type="function">
    <text evidence="1">Catalyzes the production of trehalose from glucose-6-phosphate and UDP-alpha-D-glucose in a 2 step process.</text>
</comment>
<evidence type="ECO:0000256" key="7">
    <source>
        <dbReference type="ARBA" id="ARBA00048039"/>
    </source>
</evidence>
<dbReference type="InterPro" id="IPR049063">
    <property type="entry name" value="T6PP_C"/>
</dbReference>
<dbReference type="FunFam" id="1.20.58.1800:FF:000001">
    <property type="entry name" value="Alpha,alpha-trehalose-phosphate synthase [UDP-forming] 1"/>
    <property type="match status" value="1"/>
</dbReference>
<dbReference type="SUPFAM" id="SSF56784">
    <property type="entry name" value="HAD-like"/>
    <property type="match status" value="1"/>
</dbReference>
<dbReference type="Proteomes" id="UP001152747">
    <property type="component" value="Unassembled WGS sequence"/>
</dbReference>
<feature type="domain" description="Trehalose-6-phosphate phosphatase helical bundle" evidence="8">
    <location>
        <begin position="788"/>
        <end position="895"/>
    </location>
</feature>
<keyword evidence="11" id="KW-1185">Reference proteome</keyword>
<evidence type="ECO:0000259" key="8">
    <source>
        <dbReference type="Pfam" id="PF18572"/>
    </source>
</evidence>
<dbReference type="CDD" id="cd03788">
    <property type="entry name" value="GT20_TPS"/>
    <property type="match status" value="1"/>
</dbReference>
<comment type="similarity">
    <text evidence="2">In the N-terminal section; belongs to the glycosyltransferase 20 family.</text>
</comment>
<sequence length="1221" mass="138129">MSVDNPKLRTDPFDRPKIDFDFFSDAEARCRSLLEKLEKSVDPKLKGEDLFKSSLKIFCAEWRSRKKNSEIALKGLLIVLELCLAQPTQQSSIFAALIDTLGYNTLTFWKSSVPHIYNSDLSYSTQYRDSLLFSLVLYDVNNSKNRLRELYAAVPGVRKSMLGTHAKLFGEKYRHIQMVRSRANSRMSSVQGSTEDLLSLDNDVVSDEHSEVTSNSHHSSIPNALCDLAHHKQRVINVSNAPPVSISRKTSGSWEIKQGSGGLVACVDPVMSGDRENIWLSNLGFNYQDENEDVAPSTNSLGLPLIKQARAGEVFHVLEENDKKVELTPKQQIVERDMSLLSVLNDYNKKSYQLNPVVVSNDDYNTYYGGISNGLLWPALHNLPQHIVSDYDDLSVLKDHWCSYVRVNYQFAINAARNSRAQDFIWIHDYHLMLCGAIMRSLESSLEVGFFLHIPFQPPEDFMTKYRIVADPIIRALLRFTKVGFQTSRDRETYVRLVRENIPRARIQYDARLDRYTIAHDGWTCSLGVFPVSIKIEDFLNIANDPQTRIEAETIRKNILSSSGPTGRFFFSVERFDYTKGIEEKLQAWKRFFEKHPDRIGKDVLLQVAVINRRSVESYRKYQDDCIAMAEQINNTIKSAEFPNWKPLIFETDGLPRTKLIAHYLAMDVGVVTPSKDGMNLVAKEMLVCNPVASLVLSTGAGTEVQLGSAGFYSDTDRCYHRVEDIHDIENFAESFYRASVESVESREENGRKLNKFLTEHDIEEWSSAFLDPNWTHEVISRSDVKQLADFYILMDKTARVRRQIVEVVLKGLPIRPHFTLSLENAKNALESSCEEGTNKLVLQTTNSADDVDDNNLEAKFDISDELNELQKDIAFLSFIQSDEITNVEQFIDTLGSFHPSGPSVFATEVENAVQLLVQGEHFHYFFTDRDGTLKSYACSYPTSIQPAYSAVIQAQFARRCAQFCAIVTTAPLIHIGILNVATIPEGYYAFGASAGREWYFNPAMQFKDDSVSDGDLQLLNNAFDKIEDLLETPEYRNFTWIGSGLQKHYGHITIAKQDVNNSIPKKKMIQLYEQITKIVNETDPAGTVLTIRESDLDIKIYTKAKLSGRIFNKGHGVRLVERKMGINLNDGNILVCGDSESDIPMLEECLSVAAANVYTIWVTEDDVLKEKVTSLCAQYSNTNIRFVSCPQVLLGAMAAATVKELTRGGSNETSFRLDQD</sequence>
<dbReference type="FunFam" id="3.30.70.3080:FF:000002">
    <property type="entry name" value="Alpha,alpha-trehalose-phosphate synthase [UDP-forming] 2"/>
    <property type="match status" value="1"/>
</dbReference>
<dbReference type="PANTHER" id="PTHR10788:SF106">
    <property type="entry name" value="BCDNA.GH08860"/>
    <property type="match status" value="1"/>
</dbReference>
<dbReference type="InterPro" id="IPR036412">
    <property type="entry name" value="HAD-like_sf"/>
</dbReference>
<dbReference type="GO" id="GO:0005992">
    <property type="term" value="P:trehalose biosynthetic process"/>
    <property type="evidence" value="ECO:0007669"/>
    <property type="project" value="InterPro"/>
</dbReference>
<dbReference type="Gene3D" id="3.30.70.3080">
    <property type="match status" value="1"/>
</dbReference>
<dbReference type="AlphaFoldDB" id="A0A9P1N9A2"/>
<evidence type="ECO:0000259" key="9">
    <source>
        <dbReference type="Pfam" id="PF21141"/>
    </source>
</evidence>
<protein>
    <recommendedName>
        <fullName evidence="4">alpha,alpha-trehalose-phosphate synthase (UDP-forming)</fullName>
        <ecNumber evidence="4">2.4.1.15</ecNumber>
    </recommendedName>
</protein>
<organism evidence="10 11">
    <name type="scientific">Caenorhabditis angaria</name>
    <dbReference type="NCBI Taxonomy" id="860376"/>
    <lineage>
        <taxon>Eukaryota</taxon>
        <taxon>Metazoa</taxon>
        <taxon>Ecdysozoa</taxon>
        <taxon>Nematoda</taxon>
        <taxon>Chromadorea</taxon>
        <taxon>Rhabditida</taxon>
        <taxon>Rhabditina</taxon>
        <taxon>Rhabditomorpha</taxon>
        <taxon>Rhabditoidea</taxon>
        <taxon>Rhabditidae</taxon>
        <taxon>Peloderinae</taxon>
        <taxon>Caenorhabditis</taxon>
    </lineage>
</organism>
<gene>
    <name evidence="10" type="ORF">CAMP_LOCUS18453</name>
</gene>
<dbReference type="EC" id="2.4.1.15" evidence="4"/>
<evidence type="ECO:0000256" key="4">
    <source>
        <dbReference type="ARBA" id="ARBA00012538"/>
    </source>
</evidence>
<proteinExistence type="inferred from homology"/>
<dbReference type="Gene3D" id="3.40.50.2000">
    <property type="entry name" value="Glycogen Phosphorylase B"/>
    <property type="match status" value="2"/>
</dbReference>
<comment type="similarity">
    <text evidence="3">In the C-terminal section; belongs to the gob-1 trehalose phosphatase family.</text>
</comment>
<dbReference type="GO" id="GO:0003825">
    <property type="term" value="F:alpha,alpha-trehalose-phosphate synthase (UDP-forming) activity"/>
    <property type="evidence" value="ECO:0007669"/>
    <property type="project" value="UniProtKB-EC"/>
</dbReference>
<evidence type="ECO:0000313" key="10">
    <source>
        <dbReference type="EMBL" id="CAI5455816.1"/>
    </source>
</evidence>
<dbReference type="InterPro" id="IPR023214">
    <property type="entry name" value="HAD_sf"/>
</dbReference>
<dbReference type="Pfam" id="PF21141">
    <property type="entry name" value="T6PP_C"/>
    <property type="match status" value="1"/>
</dbReference>
<keyword evidence="5" id="KW-0328">Glycosyltransferase</keyword>
<evidence type="ECO:0000256" key="3">
    <source>
        <dbReference type="ARBA" id="ARBA00006107"/>
    </source>
</evidence>